<dbReference type="AlphaFoldDB" id="A0A174HQK2"/>
<dbReference type="Pfam" id="PF12686">
    <property type="entry name" value="DUF3800"/>
    <property type="match status" value="1"/>
</dbReference>
<dbReference type="EMBL" id="CYZV01000048">
    <property type="protein sequence ID" value="CUO75398.1"/>
    <property type="molecule type" value="Genomic_DNA"/>
</dbReference>
<accession>A0A174HQK2</accession>
<reference evidence="1 2" key="1">
    <citation type="submission" date="2015-09" db="EMBL/GenBank/DDBJ databases">
        <authorList>
            <consortium name="Pathogen Informatics"/>
        </authorList>
    </citation>
    <scope>NUCLEOTIDE SEQUENCE [LARGE SCALE GENOMIC DNA]</scope>
    <source>
        <strain evidence="1 2">2789STDY5834855</strain>
    </source>
</reference>
<dbReference type="Proteomes" id="UP000095558">
    <property type="component" value="Unassembled WGS sequence"/>
</dbReference>
<name>A0A174HQK2_9CLOT</name>
<dbReference type="RefSeq" id="WP_055277810.1">
    <property type="nucleotide sequence ID" value="NZ_CYZV01000048.1"/>
</dbReference>
<protein>
    <submittedName>
        <fullName evidence="1">Protein of uncharacterized function (DUF3800)</fullName>
    </submittedName>
</protein>
<dbReference type="OrthoDB" id="9799211at2"/>
<proteinExistence type="predicted"/>
<sequence>MINIYCDESCHLELSTKSEDMQKSMVIGGIKCRKEHVKEISDDIKKIKEKYGIYKYNEIKWTKVSQSKIEFYKELIRYFFNQDRLEFRCVVFPDKSKFNYSRYDHDDIYNIMYYLLLNKMIKNSEYYNIYVDKKDTRGSSKFKRLREYLCKHHGDFQMETIKRIQIVDSRDLQIMQLADLFIGAISYYNRGLSRNNSFSSAKRELVELIEDLSGVDLGKKTNLSKQKFNVFVWNAWGD</sequence>
<evidence type="ECO:0000313" key="1">
    <source>
        <dbReference type="EMBL" id="CUO75398.1"/>
    </source>
</evidence>
<dbReference type="InterPro" id="IPR024524">
    <property type="entry name" value="DUF3800"/>
</dbReference>
<organism evidence="1 2">
    <name type="scientific">Clostridium disporicum</name>
    <dbReference type="NCBI Taxonomy" id="84024"/>
    <lineage>
        <taxon>Bacteria</taxon>
        <taxon>Bacillati</taxon>
        <taxon>Bacillota</taxon>
        <taxon>Clostridia</taxon>
        <taxon>Eubacteriales</taxon>
        <taxon>Clostridiaceae</taxon>
        <taxon>Clostridium</taxon>
    </lineage>
</organism>
<gene>
    <name evidence="1" type="ORF">ERS852470_03266</name>
</gene>
<evidence type="ECO:0000313" key="2">
    <source>
        <dbReference type="Proteomes" id="UP000095558"/>
    </source>
</evidence>